<protein>
    <submittedName>
        <fullName evidence="2">Uncharacterized protein</fullName>
    </submittedName>
</protein>
<evidence type="ECO:0000313" key="2">
    <source>
        <dbReference type="EMBL" id="KAH3739322.1"/>
    </source>
</evidence>
<keyword evidence="1" id="KW-0812">Transmembrane</keyword>
<organism evidence="2 3">
    <name type="scientific">Dreissena polymorpha</name>
    <name type="common">Zebra mussel</name>
    <name type="synonym">Mytilus polymorpha</name>
    <dbReference type="NCBI Taxonomy" id="45954"/>
    <lineage>
        <taxon>Eukaryota</taxon>
        <taxon>Metazoa</taxon>
        <taxon>Spiralia</taxon>
        <taxon>Lophotrochozoa</taxon>
        <taxon>Mollusca</taxon>
        <taxon>Bivalvia</taxon>
        <taxon>Autobranchia</taxon>
        <taxon>Heteroconchia</taxon>
        <taxon>Euheterodonta</taxon>
        <taxon>Imparidentia</taxon>
        <taxon>Neoheterodontei</taxon>
        <taxon>Myida</taxon>
        <taxon>Dreissenoidea</taxon>
        <taxon>Dreissenidae</taxon>
        <taxon>Dreissena</taxon>
    </lineage>
</organism>
<accession>A0A9D4D5W8</accession>
<dbReference type="AlphaFoldDB" id="A0A9D4D5W8"/>
<proteinExistence type="predicted"/>
<dbReference type="Proteomes" id="UP000828390">
    <property type="component" value="Unassembled WGS sequence"/>
</dbReference>
<keyword evidence="1" id="KW-1133">Transmembrane helix</keyword>
<evidence type="ECO:0000256" key="1">
    <source>
        <dbReference type="SAM" id="Phobius"/>
    </source>
</evidence>
<keyword evidence="3" id="KW-1185">Reference proteome</keyword>
<reference evidence="2" key="2">
    <citation type="submission" date="2020-11" db="EMBL/GenBank/DDBJ databases">
        <authorList>
            <person name="McCartney M.A."/>
            <person name="Auch B."/>
            <person name="Kono T."/>
            <person name="Mallez S."/>
            <person name="Becker A."/>
            <person name="Gohl D.M."/>
            <person name="Silverstein K.A.T."/>
            <person name="Koren S."/>
            <person name="Bechman K.B."/>
            <person name="Herman A."/>
            <person name="Abrahante J.E."/>
            <person name="Garbe J."/>
        </authorList>
    </citation>
    <scope>NUCLEOTIDE SEQUENCE</scope>
    <source>
        <strain evidence="2">Duluth1</strain>
        <tissue evidence="2">Whole animal</tissue>
    </source>
</reference>
<name>A0A9D4D5W8_DREPO</name>
<feature type="transmembrane region" description="Helical" evidence="1">
    <location>
        <begin position="6"/>
        <end position="28"/>
    </location>
</feature>
<reference evidence="2" key="1">
    <citation type="journal article" date="2019" name="bioRxiv">
        <title>The Genome of the Zebra Mussel, Dreissena polymorpha: A Resource for Invasive Species Research.</title>
        <authorList>
            <person name="McCartney M.A."/>
            <person name="Auch B."/>
            <person name="Kono T."/>
            <person name="Mallez S."/>
            <person name="Zhang Y."/>
            <person name="Obille A."/>
            <person name="Becker A."/>
            <person name="Abrahante J.E."/>
            <person name="Garbe J."/>
            <person name="Badalamenti J.P."/>
            <person name="Herman A."/>
            <person name="Mangelson H."/>
            <person name="Liachko I."/>
            <person name="Sullivan S."/>
            <person name="Sone E.D."/>
            <person name="Koren S."/>
            <person name="Silverstein K.A.T."/>
            <person name="Beckman K.B."/>
            <person name="Gohl D.M."/>
        </authorList>
    </citation>
    <scope>NUCLEOTIDE SEQUENCE</scope>
    <source>
        <strain evidence="2">Duluth1</strain>
        <tissue evidence="2">Whole animal</tissue>
    </source>
</reference>
<sequence>MESTSIAAQLAMVFAKACKVFFFMFITFQKKIFHLLGNWPFLHITPSMRGMCGKQLAVKVNTFSAVKLVARFAIEIS</sequence>
<comment type="caution">
    <text evidence="2">The sequence shown here is derived from an EMBL/GenBank/DDBJ whole genome shotgun (WGS) entry which is preliminary data.</text>
</comment>
<gene>
    <name evidence="2" type="ORF">DPMN_045972</name>
</gene>
<keyword evidence="1" id="KW-0472">Membrane</keyword>
<evidence type="ECO:0000313" key="3">
    <source>
        <dbReference type="Proteomes" id="UP000828390"/>
    </source>
</evidence>
<dbReference type="EMBL" id="JAIWYP010000011">
    <property type="protein sequence ID" value="KAH3739322.1"/>
    <property type="molecule type" value="Genomic_DNA"/>
</dbReference>